<keyword evidence="3" id="KW-1185">Reference proteome</keyword>
<feature type="transmembrane region" description="Helical" evidence="1">
    <location>
        <begin position="253"/>
        <end position="272"/>
    </location>
</feature>
<dbReference type="Proteomes" id="UP001318860">
    <property type="component" value="Unassembled WGS sequence"/>
</dbReference>
<feature type="transmembrane region" description="Helical" evidence="1">
    <location>
        <begin position="74"/>
        <end position="90"/>
    </location>
</feature>
<comment type="caution">
    <text evidence="2">The sequence shown here is derived from an EMBL/GenBank/DDBJ whole genome shotgun (WGS) entry which is preliminary data.</text>
</comment>
<accession>A0ABR0VTT2</accession>
<feature type="transmembrane region" description="Helical" evidence="1">
    <location>
        <begin position="126"/>
        <end position="155"/>
    </location>
</feature>
<reference evidence="2 3" key="1">
    <citation type="journal article" date="2021" name="Comput. Struct. Biotechnol. J.">
        <title>De novo genome assembly of the potent medicinal plant Rehmannia glutinosa using nanopore technology.</title>
        <authorList>
            <person name="Ma L."/>
            <person name="Dong C."/>
            <person name="Song C."/>
            <person name="Wang X."/>
            <person name="Zheng X."/>
            <person name="Niu Y."/>
            <person name="Chen S."/>
            <person name="Feng W."/>
        </authorList>
    </citation>
    <scope>NUCLEOTIDE SEQUENCE [LARGE SCALE GENOMIC DNA]</scope>
    <source>
        <strain evidence="2">DH-2019</strain>
    </source>
</reference>
<feature type="transmembrane region" description="Helical" evidence="1">
    <location>
        <begin position="278"/>
        <end position="296"/>
    </location>
</feature>
<keyword evidence="1" id="KW-0812">Transmembrane</keyword>
<keyword evidence="1" id="KW-0472">Membrane</keyword>
<feature type="transmembrane region" description="Helical" evidence="1">
    <location>
        <begin position="7"/>
        <end position="27"/>
    </location>
</feature>
<evidence type="ECO:0000313" key="3">
    <source>
        <dbReference type="Proteomes" id="UP001318860"/>
    </source>
</evidence>
<proteinExistence type="predicted"/>
<feature type="transmembrane region" description="Helical" evidence="1">
    <location>
        <begin position="189"/>
        <end position="208"/>
    </location>
</feature>
<gene>
    <name evidence="2" type="ORF">DH2020_028632</name>
</gene>
<keyword evidence="1" id="KW-1133">Transmembrane helix</keyword>
<evidence type="ECO:0000256" key="1">
    <source>
        <dbReference type="SAM" id="Phobius"/>
    </source>
</evidence>
<name>A0ABR0VTT2_REHGL</name>
<sequence length="362" mass="41065">MEIPACWFFSFWALISITFLHLGFNALDKTGLSTSVSPAVMSFFKHSLAVSTCSSSSYALIFRPRFKLAVERRYFWITFGIIHFLLNSSADETILWGLLMYALLNFSARLLHFVPELKMIAHRYSLILNFTFFSGALFPWYIHFYTLINFMLIAVGEYYMSIERKTCIGIHMAIESSFFFIRSVDNTNFFPILVILISFFVSAFRAAFSGFEPYTSVSWDPLSGDECFGEMVPVVAKGKEFLWILMELKIGKLIEFAVGMGGTVLFQSFFRLTSFDHVVAFLYLAVTWVANLALLGVSGDFGVFNFLIGNVIVGCTVSQFGLRGTTWIAYGTSVLLFGLRLKLESLSFISREGQEIIQVTLW</sequence>
<evidence type="ECO:0000313" key="2">
    <source>
        <dbReference type="EMBL" id="KAK6137606.1"/>
    </source>
</evidence>
<organism evidence="2 3">
    <name type="scientific">Rehmannia glutinosa</name>
    <name type="common">Chinese foxglove</name>
    <dbReference type="NCBI Taxonomy" id="99300"/>
    <lineage>
        <taxon>Eukaryota</taxon>
        <taxon>Viridiplantae</taxon>
        <taxon>Streptophyta</taxon>
        <taxon>Embryophyta</taxon>
        <taxon>Tracheophyta</taxon>
        <taxon>Spermatophyta</taxon>
        <taxon>Magnoliopsida</taxon>
        <taxon>eudicotyledons</taxon>
        <taxon>Gunneridae</taxon>
        <taxon>Pentapetalae</taxon>
        <taxon>asterids</taxon>
        <taxon>lamiids</taxon>
        <taxon>Lamiales</taxon>
        <taxon>Orobanchaceae</taxon>
        <taxon>Rehmannieae</taxon>
        <taxon>Rehmannia</taxon>
    </lineage>
</organism>
<feature type="transmembrane region" description="Helical" evidence="1">
    <location>
        <begin position="327"/>
        <end position="343"/>
    </location>
</feature>
<feature type="transmembrane region" description="Helical" evidence="1">
    <location>
        <begin position="39"/>
        <end position="62"/>
    </location>
</feature>
<protein>
    <submittedName>
        <fullName evidence="2">Uncharacterized protein</fullName>
    </submittedName>
</protein>
<dbReference type="EMBL" id="JABTTQ020000823">
    <property type="protein sequence ID" value="KAK6137606.1"/>
    <property type="molecule type" value="Genomic_DNA"/>
</dbReference>